<protein>
    <submittedName>
        <fullName evidence="3">DUF397 domain-containing protein</fullName>
    </submittedName>
</protein>
<sequence>MPSPESTSRAGKKSTFSTENGDCVVVDIQDDQVLMWDSKDPDGPALRFTPEEYVAFWKGVMNREFDPPPAWLGRSASTRAV</sequence>
<comment type="caution">
    <text evidence="3">The sequence shown here is derived from an EMBL/GenBank/DDBJ whole genome shotgun (WGS) entry which is preliminary data.</text>
</comment>
<gene>
    <name evidence="3" type="ORF">ACFO8L_24145</name>
</gene>
<evidence type="ECO:0000256" key="1">
    <source>
        <dbReference type="SAM" id="MobiDB-lite"/>
    </source>
</evidence>
<reference evidence="4" key="1">
    <citation type="journal article" date="2019" name="Int. J. Syst. Evol. Microbiol.">
        <title>The Global Catalogue of Microorganisms (GCM) 10K type strain sequencing project: providing services to taxonomists for standard genome sequencing and annotation.</title>
        <authorList>
            <consortium name="The Broad Institute Genomics Platform"/>
            <consortium name="The Broad Institute Genome Sequencing Center for Infectious Disease"/>
            <person name="Wu L."/>
            <person name="Ma J."/>
        </authorList>
    </citation>
    <scope>NUCLEOTIDE SEQUENCE [LARGE SCALE GENOMIC DNA]</scope>
    <source>
        <strain evidence="4">CCUG 49560</strain>
    </source>
</reference>
<proteinExistence type="predicted"/>
<dbReference type="Pfam" id="PF04149">
    <property type="entry name" value="DUF397"/>
    <property type="match status" value="1"/>
</dbReference>
<accession>A0ABV9EK58</accession>
<dbReference type="EMBL" id="JBHSFN010000015">
    <property type="protein sequence ID" value="MFC4589204.1"/>
    <property type="molecule type" value="Genomic_DNA"/>
</dbReference>
<dbReference type="RefSeq" id="WP_262846249.1">
    <property type="nucleotide sequence ID" value="NZ_JANZYP010000045.1"/>
</dbReference>
<dbReference type="InterPro" id="IPR007278">
    <property type="entry name" value="DUF397"/>
</dbReference>
<evidence type="ECO:0000313" key="3">
    <source>
        <dbReference type="EMBL" id="MFC4589204.1"/>
    </source>
</evidence>
<feature type="region of interest" description="Disordered" evidence="1">
    <location>
        <begin position="1"/>
        <end position="21"/>
    </location>
</feature>
<keyword evidence="4" id="KW-1185">Reference proteome</keyword>
<dbReference type="Proteomes" id="UP001595891">
    <property type="component" value="Unassembled WGS sequence"/>
</dbReference>
<evidence type="ECO:0000259" key="2">
    <source>
        <dbReference type="Pfam" id="PF04149"/>
    </source>
</evidence>
<name>A0ABV9EK58_9ACTN</name>
<feature type="compositionally biased region" description="Polar residues" evidence="1">
    <location>
        <begin position="1"/>
        <end position="20"/>
    </location>
</feature>
<evidence type="ECO:0000313" key="4">
    <source>
        <dbReference type="Proteomes" id="UP001595891"/>
    </source>
</evidence>
<feature type="domain" description="DUF397" evidence="2">
    <location>
        <begin position="13"/>
        <end position="60"/>
    </location>
</feature>
<organism evidence="3 4">
    <name type="scientific">Sphaerisporangium corydalis</name>
    <dbReference type="NCBI Taxonomy" id="1441875"/>
    <lineage>
        <taxon>Bacteria</taxon>
        <taxon>Bacillati</taxon>
        <taxon>Actinomycetota</taxon>
        <taxon>Actinomycetes</taxon>
        <taxon>Streptosporangiales</taxon>
        <taxon>Streptosporangiaceae</taxon>
        <taxon>Sphaerisporangium</taxon>
    </lineage>
</organism>